<evidence type="ECO:0008006" key="4">
    <source>
        <dbReference type="Google" id="ProtNLM"/>
    </source>
</evidence>
<comment type="caution">
    <text evidence="2">The sequence shown here is derived from an EMBL/GenBank/DDBJ whole genome shotgun (WGS) entry which is preliminary data.</text>
</comment>
<feature type="transmembrane region" description="Helical" evidence="1">
    <location>
        <begin position="83"/>
        <end position="108"/>
    </location>
</feature>
<protein>
    <recommendedName>
        <fullName evidence="4">DUF3180 domain-containing protein</fullName>
    </recommendedName>
</protein>
<proteinExistence type="predicted"/>
<evidence type="ECO:0000256" key="1">
    <source>
        <dbReference type="SAM" id="Phobius"/>
    </source>
</evidence>
<keyword evidence="1" id="KW-1133">Transmembrane helix</keyword>
<feature type="transmembrane region" description="Helical" evidence="1">
    <location>
        <begin position="42"/>
        <end position="62"/>
    </location>
</feature>
<feature type="transmembrane region" description="Helical" evidence="1">
    <location>
        <begin position="12"/>
        <end position="30"/>
    </location>
</feature>
<dbReference type="InterPro" id="IPR021517">
    <property type="entry name" value="DUF3180"/>
</dbReference>
<dbReference type="Pfam" id="PF11377">
    <property type="entry name" value="DUF3180"/>
    <property type="match status" value="1"/>
</dbReference>
<dbReference type="Proteomes" id="UP000623461">
    <property type="component" value="Unassembled WGS sequence"/>
</dbReference>
<dbReference type="SUPFAM" id="SSF103473">
    <property type="entry name" value="MFS general substrate transporter"/>
    <property type="match status" value="1"/>
</dbReference>
<gene>
    <name evidence="2" type="ORF">GCM10009721_22240</name>
</gene>
<evidence type="ECO:0000313" key="2">
    <source>
        <dbReference type="EMBL" id="GGM95365.1"/>
    </source>
</evidence>
<name>A0ABQ2HYJ0_9MICO</name>
<accession>A0ABQ2HYJ0</accession>
<evidence type="ECO:0000313" key="3">
    <source>
        <dbReference type="Proteomes" id="UP000623461"/>
    </source>
</evidence>
<reference evidence="3" key="1">
    <citation type="journal article" date="2019" name="Int. J. Syst. Evol. Microbiol.">
        <title>The Global Catalogue of Microorganisms (GCM) 10K type strain sequencing project: providing services to taxonomists for standard genome sequencing and annotation.</title>
        <authorList>
            <consortium name="The Broad Institute Genomics Platform"/>
            <consortium name="The Broad Institute Genome Sequencing Center for Infectious Disease"/>
            <person name="Wu L."/>
            <person name="Ma J."/>
        </authorList>
    </citation>
    <scope>NUCLEOTIDE SEQUENCE [LARGE SCALE GENOMIC DNA]</scope>
    <source>
        <strain evidence="3">JCM 1365</strain>
    </source>
</reference>
<organism evidence="2 3">
    <name type="scientific">Terrabacter tumescens</name>
    <dbReference type="NCBI Taxonomy" id="60443"/>
    <lineage>
        <taxon>Bacteria</taxon>
        <taxon>Bacillati</taxon>
        <taxon>Actinomycetota</taxon>
        <taxon>Actinomycetes</taxon>
        <taxon>Micrococcales</taxon>
        <taxon>Intrasporangiaceae</taxon>
        <taxon>Terrabacter</taxon>
    </lineage>
</organism>
<sequence length="162" mass="17147">MRPHSGIRVTTLVLAGLAMTVVAWLVLRWLSSGGSPVPEPGWIGAAAMVFLGGGLLLAGWQVRKVRDGRPDPAITPLRAARTLVLGQAGALTGAVLVGWYAANALVLLPDGDVDSQRSRIWLFVLHAVVALLLATAGMVVQAWCRLRPRDDEDDEDAGAAPR</sequence>
<dbReference type="RefSeq" id="WP_030195572.1">
    <property type="nucleotide sequence ID" value="NZ_BMNZ01000004.1"/>
</dbReference>
<feature type="transmembrane region" description="Helical" evidence="1">
    <location>
        <begin position="120"/>
        <end position="140"/>
    </location>
</feature>
<keyword evidence="1" id="KW-0812">Transmembrane</keyword>
<dbReference type="EMBL" id="BMNZ01000004">
    <property type="protein sequence ID" value="GGM95365.1"/>
    <property type="molecule type" value="Genomic_DNA"/>
</dbReference>
<keyword evidence="3" id="KW-1185">Reference proteome</keyword>
<keyword evidence="1" id="KW-0472">Membrane</keyword>
<dbReference type="InterPro" id="IPR036259">
    <property type="entry name" value="MFS_trans_sf"/>
</dbReference>